<dbReference type="GO" id="GO:0009401">
    <property type="term" value="P:phosphoenolpyruvate-dependent sugar phosphotransferase system"/>
    <property type="evidence" value="ECO:0007669"/>
    <property type="project" value="InterPro"/>
</dbReference>
<dbReference type="AlphaFoldDB" id="A0A644Y4A6"/>
<dbReference type="InterPro" id="IPR003501">
    <property type="entry name" value="PTS_EIIB_2/3"/>
</dbReference>
<accession>A0A644Y4A6</accession>
<organism evidence="3">
    <name type="scientific">bioreactor metagenome</name>
    <dbReference type="NCBI Taxonomy" id="1076179"/>
    <lineage>
        <taxon>unclassified sequences</taxon>
        <taxon>metagenomes</taxon>
        <taxon>ecological metagenomes</taxon>
    </lineage>
</organism>
<dbReference type="InterPro" id="IPR013011">
    <property type="entry name" value="PTS_EIIB_2"/>
</dbReference>
<feature type="domain" description="PTS EIIB type-2" evidence="2">
    <location>
        <begin position="2"/>
        <end position="95"/>
    </location>
</feature>
<dbReference type="GO" id="GO:0008982">
    <property type="term" value="F:protein-N(PI)-phosphohistidine-sugar phosphotransferase activity"/>
    <property type="evidence" value="ECO:0007669"/>
    <property type="project" value="InterPro"/>
</dbReference>
<protein>
    <submittedName>
        <fullName evidence="3">Ascorbate-specific PTS system EIIB component</fullName>
        <ecNumber evidence="3">2.7.1.194</ecNumber>
    </submittedName>
</protein>
<dbReference type="SUPFAM" id="SSF52794">
    <property type="entry name" value="PTS system IIB component-like"/>
    <property type="match status" value="1"/>
</dbReference>
<comment type="caution">
    <text evidence="3">The sequence shown here is derived from an EMBL/GenBank/DDBJ whole genome shotgun (WGS) entry which is preliminary data.</text>
</comment>
<dbReference type="Gene3D" id="3.40.50.2300">
    <property type="match status" value="1"/>
</dbReference>
<gene>
    <name evidence="3" type="primary">ulaB_1</name>
    <name evidence="3" type="ORF">SDC9_69791</name>
</gene>
<dbReference type="PROSITE" id="PS51099">
    <property type="entry name" value="PTS_EIIB_TYPE_2"/>
    <property type="match status" value="1"/>
</dbReference>
<evidence type="ECO:0000256" key="1">
    <source>
        <dbReference type="ARBA" id="ARBA00022679"/>
    </source>
</evidence>
<dbReference type="InterPro" id="IPR036095">
    <property type="entry name" value="PTS_EIIB-like_sf"/>
</dbReference>
<name>A0A644Y4A6_9ZZZZ</name>
<reference evidence="3" key="1">
    <citation type="submission" date="2019-08" db="EMBL/GenBank/DDBJ databases">
        <authorList>
            <person name="Kucharzyk K."/>
            <person name="Murdoch R.W."/>
            <person name="Higgins S."/>
            <person name="Loffler F."/>
        </authorList>
    </citation>
    <scope>NUCLEOTIDE SEQUENCE</scope>
</reference>
<dbReference type="EC" id="2.7.1.194" evidence="3"/>
<dbReference type="CDD" id="cd05563">
    <property type="entry name" value="PTS_IIB_ascorbate"/>
    <property type="match status" value="1"/>
</dbReference>
<evidence type="ECO:0000259" key="2">
    <source>
        <dbReference type="PROSITE" id="PS51099"/>
    </source>
</evidence>
<sequence length="95" mass="10258">MLKVMVSCANGAGSSLMIKMKVEKILKELGIQATIHHCPISEGKNDAYTYNVVFTALNFVSAFDGAAAKGVKVIGIKNIMSETEIKEKIIANELK</sequence>
<proteinExistence type="predicted"/>
<dbReference type="EMBL" id="VSSQ01004002">
    <property type="protein sequence ID" value="MPM23320.1"/>
    <property type="molecule type" value="Genomic_DNA"/>
</dbReference>
<keyword evidence="1 3" id="KW-0808">Transferase</keyword>
<evidence type="ECO:0000313" key="3">
    <source>
        <dbReference type="EMBL" id="MPM23320.1"/>
    </source>
</evidence>
<dbReference type="Pfam" id="PF02302">
    <property type="entry name" value="PTS_IIB"/>
    <property type="match status" value="1"/>
</dbReference>